<reference evidence="4 5" key="1">
    <citation type="submission" date="2016-03" db="EMBL/GenBank/DDBJ databases">
        <authorList>
            <person name="Ploux O."/>
        </authorList>
    </citation>
    <scope>NUCLEOTIDE SEQUENCE [LARGE SCALE GENOMIC DNA]</scope>
    <source>
        <strain evidence="4 5">UAMH 11012</strain>
    </source>
</reference>
<keyword evidence="2 3" id="KW-0040">ANK repeat</keyword>
<protein>
    <submittedName>
        <fullName evidence="4">Uncharacterized protein</fullName>
    </submittedName>
</protein>
<evidence type="ECO:0000313" key="4">
    <source>
        <dbReference type="EMBL" id="CZR67717.1"/>
    </source>
</evidence>
<dbReference type="SMART" id="SM00248">
    <property type="entry name" value="ANK"/>
    <property type="match status" value="5"/>
</dbReference>
<dbReference type="Proteomes" id="UP000184330">
    <property type="component" value="Unassembled WGS sequence"/>
</dbReference>
<dbReference type="STRING" id="576137.A0A1L7XRZ6"/>
<evidence type="ECO:0000256" key="2">
    <source>
        <dbReference type="ARBA" id="ARBA00023043"/>
    </source>
</evidence>
<evidence type="ECO:0000313" key="5">
    <source>
        <dbReference type="Proteomes" id="UP000184330"/>
    </source>
</evidence>
<organism evidence="4 5">
    <name type="scientific">Phialocephala subalpina</name>
    <dbReference type="NCBI Taxonomy" id="576137"/>
    <lineage>
        <taxon>Eukaryota</taxon>
        <taxon>Fungi</taxon>
        <taxon>Dikarya</taxon>
        <taxon>Ascomycota</taxon>
        <taxon>Pezizomycotina</taxon>
        <taxon>Leotiomycetes</taxon>
        <taxon>Helotiales</taxon>
        <taxon>Mollisiaceae</taxon>
        <taxon>Phialocephala</taxon>
        <taxon>Phialocephala fortinii species complex</taxon>
    </lineage>
</organism>
<feature type="repeat" description="ANK" evidence="3">
    <location>
        <begin position="119"/>
        <end position="151"/>
    </location>
</feature>
<sequence length="187" mass="20233">MKIIYSEGKFDIKELNAFEKTYLHAGKEGLVETLLKRGADINLSTDGVPGCQTSDFGFSPLACAAFHVNEKVVGLLLERDSRLNVERCPALESASAARNVEAVRLLLDKGASRDPEERKKSQALNSAARNGKEDVVRLLLKERFDIDVRRKEGLIPSLTTIAAGQEGCAKALLDAGADLHAKVGAKT</sequence>
<accession>A0A1L7XRZ6</accession>
<dbReference type="PROSITE" id="PS50088">
    <property type="entry name" value="ANK_REPEAT"/>
    <property type="match status" value="1"/>
</dbReference>
<dbReference type="OrthoDB" id="3487985at2759"/>
<evidence type="ECO:0000256" key="3">
    <source>
        <dbReference type="PROSITE-ProRule" id="PRU00023"/>
    </source>
</evidence>
<gene>
    <name evidence="4" type="ORF">PAC_17616</name>
</gene>
<evidence type="ECO:0000256" key="1">
    <source>
        <dbReference type="ARBA" id="ARBA00022737"/>
    </source>
</evidence>
<keyword evidence="5" id="KW-1185">Reference proteome</keyword>
<dbReference type="Gene3D" id="1.25.40.20">
    <property type="entry name" value="Ankyrin repeat-containing domain"/>
    <property type="match status" value="1"/>
</dbReference>
<name>A0A1L7XRZ6_9HELO</name>
<dbReference type="PANTHER" id="PTHR24198">
    <property type="entry name" value="ANKYRIN REPEAT AND PROTEIN KINASE DOMAIN-CONTAINING PROTEIN"/>
    <property type="match status" value="1"/>
</dbReference>
<dbReference type="PANTHER" id="PTHR24198:SF165">
    <property type="entry name" value="ANKYRIN REPEAT-CONTAINING PROTEIN-RELATED"/>
    <property type="match status" value="1"/>
</dbReference>
<dbReference type="Pfam" id="PF12796">
    <property type="entry name" value="Ank_2"/>
    <property type="match status" value="2"/>
</dbReference>
<keyword evidence="1" id="KW-0677">Repeat</keyword>
<dbReference type="AlphaFoldDB" id="A0A1L7XRZ6"/>
<proteinExistence type="predicted"/>
<dbReference type="SUPFAM" id="SSF48403">
    <property type="entry name" value="Ankyrin repeat"/>
    <property type="match status" value="1"/>
</dbReference>
<dbReference type="InterPro" id="IPR036770">
    <property type="entry name" value="Ankyrin_rpt-contain_sf"/>
</dbReference>
<dbReference type="InterPro" id="IPR002110">
    <property type="entry name" value="Ankyrin_rpt"/>
</dbReference>
<dbReference type="EMBL" id="FJOG01000046">
    <property type="protein sequence ID" value="CZR67717.1"/>
    <property type="molecule type" value="Genomic_DNA"/>
</dbReference>